<dbReference type="AlphaFoldDB" id="A0A423PJD7"/>
<evidence type="ECO:0000313" key="11">
    <source>
        <dbReference type="Proteomes" id="UP000285123"/>
    </source>
</evidence>
<evidence type="ECO:0000256" key="3">
    <source>
        <dbReference type="ARBA" id="ARBA00022723"/>
    </source>
</evidence>
<protein>
    <submittedName>
        <fullName evidence="10">Cytochrome C</fullName>
    </submittedName>
</protein>
<dbReference type="GO" id="GO:0020037">
    <property type="term" value="F:heme binding"/>
    <property type="evidence" value="ECO:0007669"/>
    <property type="project" value="InterPro"/>
</dbReference>
<evidence type="ECO:0000256" key="5">
    <source>
        <dbReference type="ARBA" id="ARBA00023004"/>
    </source>
</evidence>
<dbReference type="PANTHER" id="PTHR33751">
    <property type="entry name" value="CBB3-TYPE CYTOCHROME C OXIDASE SUBUNIT FIXP"/>
    <property type="match status" value="1"/>
</dbReference>
<feature type="compositionally biased region" description="Acidic residues" evidence="7">
    <location>
        <begin position="241"/>
        <end position="265"/>
    </location>
</feature>
<feature type="compositionally biased region" description="Gly residues" evidence="7">
    <location>
        <begin position="229"/>
        <end position="239"/>
    </location>
</feature>
<organism evidence="10 11">
    <name type="scientific">Salinisphaera orenii YIM 95161</name>
    <dbReference type="NCBI Taxonomy" id="1051139"/>
    <lineage>
        <taxon>Bacteria</taxon>
        <taxon>Pseudomonadati</taxon>
        <taxon>Pseudomonadota</taxon>
        <taxon>Gammaproteobacteria</taxon>
        <taxon>Salinisphaerales</taxon>
        <taxon>Salinisphaeraceae</taxon>
        <taxon>Salinisphaera</taxon>
    </lineage>
</organism>
<reference evidence="10 11" key="1">
    <citation type="submission" date="2013-10" db="EMBL/GenBank/DDBJ databases">
        <title>Salinisphaera halophila YIM 95161 Genome Sequencing.</title>
        <authorList>
            <person name="Lai Q."/>
            <person name="Li C."/>
            <person name="Shao Z."/>
        </authorList>
    </citation>
    <scope>NUCLEOTIDE SEQUENCE [LARGE SCALE GENOMIC DNA]</scope>
    <source>
        <strain evidence="10 11">YIM 95161</strain>
    </source>
</reference>
<feature type="domain" description="Cytochrome c" evidence="9">
    <location>
        <begin position="26"/>
        <end position="104"/>
    </location>
</feature>
<evidence type="ECO:0000256" key="6">
    <source>
        <dbReference type="PROSITE-ProRule" id="PRU00433"/>
    </source>
</evidence>
<evidence type="ECO:0000256" key="1">
    <source>
        <dbReference type="ARBA" id="ARBA00022448"/>
    </source>
</evidence>
<dbReference type="Proteomes" id="UP000285123">
    <property type="component" value="Unassembled WGS sequence"/>
</dbReference>
<evidence type="ECO:0000259" key="9">
    <source>
        <dbReference type="PROSITE" id="PS51007"/>
    </source>
</evidence>
<keyword evidence="3 6" id="KW-0479">Metal-binding</keyword>
<keyword evidence="4" id="KW-0249">Electron transport</keyword>
<dbReference type="GO" id="GO:0005506">
    <property type="term" value="F:iron ion binding"/>
    <property type="evidence" value="ECO:0007669"/>
    <property type="project" value="InterPro"/>
</dbReference>
<proteinExistence type="predicted"/>
<dbReference type="InterPro" id="IPR009056">
    <property type="entry name" value="Cyt_c-like_dom"/>
</dbReference>
<evidence type="ECO:0000256" key="4">
    <source>
        <dbReference type="ARBA" id="ARBA00022982"/>
    </source>
</evidence>
<dbReference type="PROSITE" id="PS51007">
    <property type="entry name" value="CYTC"/>
    <property type="match status" value="2"/>
</dbReference>
<dbReference type="PRINTS" id="PR00605">
    <property type="entry name" value="CYTCHROMECIC"/>
</dbReference>
<gene>
    <name evidence="10" type="ORF">SAHL_13730</name>
</gene>
<feature type="region of interest" description="Disordered" evidence="7">
    <location>
        <begin position="224"/>
        <end position="321"/>
    </location>
</feature>
<dbReference type="PANTHER" id="PTHR33751:SF9">
    <property type="entry name" value="CYTOCHROME C4"/>
    <property type="match status" value="1"/>
</dbReference>
<accession>A0A423PJD7</accession>
<comment type="caution">
    <text evidence="10">The sequence shown here is derived from an EMBL/GenBank/DDBJ whole genome shotgun (WGS) entry which is preliminary data.</text>
</comment>
<keyword evidence="8" id="KW-0732">Signal</keyword>
<dbReference type="RefSeq" id="WP_123591976.1">
    <property type="nucleotide sequence ID" value="NZ_AYKF01000110.1"/>
</dbReference>
<evidence type="ECO:0000256" key="8">
    <source>
        <dbReference type="SAM" id="SignalP"/>
    </source>
</evidence>
<feature type="domain" description="Cytochrome c" evidence="9">
    <location>
        <begin position="113"/>
        <end position="205"/>
    </location>
</feature>
<name>A0A423PJD7_9GAMM</name>
<feature type="compositionally biased region" description="Acidic residues" evidence="7">
    <location>
        <begin position="272"/>
        <end position="314"/>
    </location>
</feature>
<dbReference type="InterPro" id="IPR036909">
    <property type="entry name" value="Cyt_c-like_dom_sf"/>
</dbReference>
<evidence type="ECO:0000256" key="7">
    <source>
        <dbReference type="SAM" id="MobiDB-lite"/>
    </source>
</evidence>
<feature type="chain" id="PRO_5019339607" evidence="8">
    <location>
        <begin position="21"/>
        <end position="321"/>
    </location>
</feature>
<dbReference type="GO" id="GO:0009055">
    <property type="term" value="F:electron transfer activity"/>
    <property type="evidence" value="ECO:0007669"/>
    <property type="project" value="InterPro"/>
</dbReference>
<keyword evidence="5 6" id="KW-0408">Iron</keyword>
<dbReference type="Pfam" id="PF00034">
    <property type="entry name" value="Cytochrom_C"/>
    <property type="match status" value="2"/>
</dbReference>
<dbReference type="OrthoDB" id="9773456at2"/>
<evidence type="ECO:0000256" key="2">
    <source>
        <dbReference type="ARBA" id="ARBA00022617"/>
    </source>
</evidence>
<evidence type="ECO:0000313" key="10">
    <source>
        <dbReference type="EMBL" id="ROO25709.1"/>
    </source>
</evidence>
<dbReference type="InterPro" id="IPR008168">
    <property type="entry name" value="Cyt_C_IC"/>
</dbReference>
<sequence length="321" mass="32212">MTKRFFVLFGLMLCAGAAGAAPLVDGDAEAGKEKSASCAACHGPQGNMESEQFPKLAGQGAPYIYEQLKLFKSGDRQNAVMAGQVAGLSEQDMRDLAAYFADQQTRPGAASEKIAPAGAKLYHGGDTEEGIPACAGCHGPAALGNAAAKYPRLSGQNPQYIAAQLKAYRDGERTGYAKAEIMNAVAEELSDDDIQALASYVAGIAPAQEGFTNDKGALMQQVAGPAAAAGGGSSSGGGSSDSEDASSDDDGESESSGSDEGDSADSEQAGGSDDDGSDSESADENGNDADEDASADSGSGDEDSGDGQADDANDGESQAGE</sequence>
<feature type="signal peptide" evidence="8">
    <location>
        <begin position="1"/>
        <end position="20"/>
    </location>
</feature>
<dbReference type="Gene3D" id="1.10.760.10">
    <property type="entry name" value="Cytochrome c-like domain"/>
    <property type="match status" value="2"/>
</dbReference>
<dbReference type="SUPFAM" id="SSF46626">
    <property type="entry name" value="Cytochrome c"/>
    <property type="match status" value="2"/>
</dbReference>
<dbReference type="InterPro" id="IPR050597">
    <property type="entry name" value="Cytochrome_c_Oxidase_Subunit"/>
</dbReference>
<keyword evidence="2 6" id="KW-0349">Heme</keyword>
<dbReference type="EMBL" id="AYKF01000110">
    <property type="protein sequence ID" value="ROO25709.1"/>
    <property type="molecule type" value="Genomic_DNA"/>
</dbReference>
<keyword evidence="1" id="KW-0813">Transport</keyword>